<keyword evidence="8 10" id="KW-0539">Nucleus</keyword>
<evidence type="ECO:0000256" key="8">
    <source>
        <dbReference type="ARBA" id="ARBA00023242"/>
    </source>
</evidence>
<evidence type="ECO:0000256" key="9">
    <source>
        <dbReference type="ARBA" id="ARBA00025687"/>
    </source>
</evidence>
<evidence type="ECO:0000256" key="5">
    <source>
        <dbReference type="ARBA" id="ARBA00023015"/>
    </source>
</evidence>
<evidence type="ECO:0000256" key="4">
    <source>
        <dbReference type="ARBA" id="ARBA00019691"/>
    </source>
</evidence>
<dbReference type="AlphaFoldDB" id="A0A6A5W415"/>
<keyword evidence="6 10" id="KW-0010">Activator</keyword>
<gene>
    <name evidence="12" type="ORF">P154DRAFT_623087</name>
</gene>
<keyword evidence="5 10" id="KW-0805">Transcription regulation</keyword>
<evidence type="ECO:0000256" key="7">
    <source>
        <dbReference type="ARBA" id="ARBA00023163"/>
    </source>
</evidence>
<keyword evidence="13" id="KW-1185">Reference proteome</keyword>
<dbReference type="GO" id="GO:0006357">
    <property type="term" value="P:regulation of transcription by RNA polymerase II"/>
    <property type="evidence" value="ECO:0007669"/>
    <property type="project" value="TreeGrafter"/>
</dbReference>
<feature type="region of interest" description="Disordered" evidence="11">
    <location>
        <begin position="30"/>
        <end position="107"/>
    </location>
</feature>
<comment type="similarity">
    <text evidence="2 10">Belongs to the Mediator complex subunit 21 family.</text>
</comment>
<comment type="subunit">
    <text evidence="3 10">Component of the Mediator complex.</text>
</comment>
<comment type="subcellular location">
    <subcellularLocation>
        <location evidence="1 10">Nucleus</location>
    </subcellularLocation>
</comment>
<evidence type="ECO:0000256" key="1">
    <source>
        <dbReference type="ARBA" id="ARBA00004123"/>
    </source>
</evidence>
<evidence type="ECO:0000256" key="6">
    <source>
        <dbReference type="ARBA" id="ARBA00023159"/>
    </source>
</evidence>
<dbReference type="EMBL" id="ML977623">
    <property type="protein sequence ID" value="KAF1996622.1"/>
    <property type="molecule type" value="Genomic_DNA"/>
</dbReference>
<proteinExistence type="inferred from homology"/>
<dbReference type="GO" id="GO:0016592">
    <property type="term" value="C:mediator complex"/>
    <property type="evidence" value="ECO:0007669"/>
    <property type="project" value="UniProtKB-UniRule"/>
</dbReference>
<evidence type="ECO:0000256" key="2">
    <source>
        <dbReference type="ARBA" id="ARBA00005770"/>
    </source>
</evidence>
<dbReference type="Pfam" id="PF11221">
    <property type="entry name" value="Med21"/>
    <property type="match status" value="1"/>
</dbReference>
<reference evidence="12" key="1">
    <citation type="journal article" date="2020" name="Stud. Mycol.">
        <title>101 Dothideomycetes genomes: a test case for predicting lifestyles and emergence of pathogens.</title>
        <authorList>
            <person name="Haridas S."/>
            <person name="Albert R."/>
            <person name="Binder M."/>
            <person name="Bloem J."/>
            <person name="Labutti K."/>
            <person name="Salamov A."/>
            <person name="Andreopoulos B."/>
            <person name="Baker S."/>
            <person name="Barry K."/>
            <person name="Bills G."/>
            <person name="Bluhm B."/>
            <person name="Cannon C."/>
            <person name="Castanera R."/>
            <person name="Culley D."/>
            <person name="Daum C."/>
            <person name="Ezra D."/>
            <person name="Gonzalez J."/>
            <person name="Henrissat B."/>
            <person name="Kuo A."/>
            <person name="Liang C."/>
            <person name="Lipzen A."/>
            <person name="Lutzoni F."/>
            <person name="Magnuson J."/>
            <person name="Mondo S."/>
            <person name="Nolan M."/>
            <person name="Ohm R."/>
            <person name="Pangilinan J."/>
            <person name="Park H.-J."/>
            <person name="Ramirez L."/>
            <person name="Alfaro M."/>
            <person name="Sun H."/>
            <person name="Tritt A."/>
            <person name="Yoshinaga Y."/>
            <person name="Zwiers L.-H."/>
            <person name="Turgeon B."/>
            <person name="Goodwin S."/>
            <person name="Spatafora J."/>
            <person name="Crous P."/>
            <person name="Grigoriev I."/>
        </authorList>
    </citation>
    <scope>NUCLEOTIDE SEQUENCE</scope>
    <source>
        <strain evidence="12">CBS 123094</strain>
    </source>
</reference>
<dbReference type="PANTHER" id="PTHR13381">
    <property type="entry name" value="RNA POLYMERASE II HOLOENZYME COMPONENT SRB7"/>
    <property type="match status" value="1"/>
</dbReference>
<evidence type="ECO:0000256" key="10">
    <source>
        <dbReference type="RuleBase" id="RU366036"/>
    </source>
</evidence>
<dbReference type="GO" id="GO:0003712">
    <property type="term" value="F:transcription coregulator activity"/>
    <property type="evidence" value="ECO:0007669"/>
    <property type="project" value="TreeGrafter"/>
</dbReference>
<evidence type="ECO:0000313" key="13">
    <source>
        <dbReference type="Proteomes" id="UP000799779"/>
    </source>
</evidence>
<dbReference type="InterPro" id="IPR037212">
    <property type="entry name" value="Med7/Med21-like"/>
</dbReference>
<evidence type="ECO:0000256" key="11">
    <source>
        <dbReference type="SAM" id="MobiDB-lite"/>
    </source>
</evidence>
<dbReference type="Gene3D" id="6.10.280.10">
    <property type="entry name" value="Mediator complex, subunit Med21"/>
    <property type="match status" value="1"/>
</dbReference>
<keyword evidence="7 10" id="KW-0804">Transcription</keyword>
<accession>A0A6A5W415</accession>
<organism evidence="12 13">
    <name type="scientific">Amniculicola lignicola CBS 123094</name>
    <dbReference type="NCBI Taxonomy" id="1392246"/>
    <lineage>
        <taxon>Eukaryota</taxon>
        <taxon>Fungi</taxon>
        <taxon>Dikarya</taxon>
        <taxon>Ascomycota</taxon>
        <taxon>Pezizomycotina</taxon>
        <taxon>Dothideomycetes</taxon>
        <taxon>Pleosporomycetidae</taxon>
        <taxon>Pleosporales</taxon>
        <taxon>Amniculicolaceae</taxon>
        <taxon>Amniculicola</taxon>
    </lineage>
</organism>
<feature type="compositionally biased region" description="Polar residues" evidence="11">
    <location>
        <begin position="51"/>
        <end position="62"/>
    </location>
</feature>
<dbReference type="InterPro" id="IPR021384">
    <property type="entry name" value="Mediator_Med21"/>
</dbReference>
<dbReference type="PANTHER" id="PTHR13381:SF0">
    <property type="entry name" value="MEDIATOR OF RNA POLYMERASE II TRANSCRIPTION SUBUNIT 21"/>
    <property type="match status" value="1"/>
</dbReference>
<evidence type="ECO:0000256" key="3">
    <source>
        <dbReference type="ARBA" id="ARBA00011837"/>
    </source>
</evidence>
<feature type="compositionally biased region" description="Low complexity" evidence="11">
    <location>
        <begin position="63"/>
        <end position="107"/>
    </location>
</feature>
<sequence>MADILTQIQDELDMLLHQMSAALSYIKNAAPPSPIPGQPTQSSFAEYEAQTRAQEQPSTTGNTQTQTQTQTQHSLTQHTSSTQTQTQSQSQTQSQTQTQAPTQTTSQTLTLAHTQTQTTPPAFPPSIKELSYDLIMKEQQIEHLIARLPGIGTSEQEQGVRMRVLEQELDRIEGERRDAVREKEGLVGRVEEGLGVVGGCGGGGGGW</sequence>
<comment type="function">
    <text evidence="9 10">Component of the Mediator complex, a coactivator involved in the regulated transcription of nearly all RNA polymerase II-dependent genes. Mediator functions as a bridge to convey information from gene-specific regulatory proteins to the basal RNA polymerase II transcription machinery. Mediator is recruited to promoters by direct interactions with regulatory proteins and serves as a scaffold for the assembly of a functional preinitiation complex with RNA polymerase II and the general transcription factors.</text>
</comment>
<evidence type="ECO:0000313" key="12">
    <source>
        <dbReference type="EMBL" id="KAF1996622.1"/>
    </source>
</evidence>
<dbReference type="OrthoDB" id="526653at2759"/>
<dbReference type="Proteomes" id="UP000799779">
    <property type="component" value="Unassembled WGS sequence"/>
</dbReference>
<name>A0A6A5W415_9PLEO</name>
<protein>
    <recommendedName>
        <fullName evidence="4 10">Mediator of RNA polymerase II transcription subunit 21</fullName>
    </recommendedName>
</protein>
<dbReference type="SUPFAM" id="SSF140718">
    <property type="entry name" value="Mediator hinge subcomplex-like"/>
    <property type="match status" value="1"/>
</dbReference>